<dbReference type="HOGENOM" id="CLU_043966_5_2_14"/>
<organism evidence="9 10">
    <name type="scientific">Malacoplasma penetrans (strain HF-2)</name>
    <name type="common">Mycoplasma penetrans</name>
    <dbReference type="NCBI Taxonomy" id="272633"/>
    <lineage>
        <taxon>Bacteria</taxon>
        <taxon>Bacillati</taxon>
        <taxon>Mycoplasmatota</taxon>
        <taxon>Mycoplasmoidales</taxon>
        <taxon>Mycoplasmoidaceae</taxon>
        <taxon>Malacoplasma</taxon>
    </lineage>
</organism>
<evidence type="ECO:0000256" key="5">
    <source>
        <dbReference type="ARBA" id="ARBA00022857"/>
    </source>
</evidence>
<dbReference type="Pfam" id="PF00186">
    <property type="entry name" value="DHFR_1"/>
    <property type="match status" value="1"/>
</dbReference>
<feature type="domain" description="DHFR" evidence="8">
    <location>
        <begin position="1"/>
        <end position="154"/>
    </location>
</feature>
<evidence type="ECO:0000256" key="2">
    <source>
        <dbReference type="ARBA" id="ARBA00009539"/>
    </source>
</evidence>
<evidence type="ECO:0000256" key="1">
    <source>
        <dbReference type="ARBA" id="ARBA00004903"/>
    </source>
</evidence>
<dbReference type="KEGG" id="mpe:MYPE6860"/>
<dbReference type="PROSITE" id="PS51330">
    <property type="entry name" value="DHFR_2"/>
    <property type="match status" value="1"/>
</dbReference>
<protein>
    <recommendedName>
        <fullName evidence="3">dihydrofolate reductase</fullName>
        <ecNumber evidence="3">1.5.1.3</ecNumber>
    </recommendedName>
</protein>
<sequence length="154" mass="18275">MFISIWCEDKNRGIGKNNKLPWNIKEDLNLFKKHTLNNTIVMGKNTFLSIGKALPNRKNIVISKTLDASLYKDIEVYDDIEQFYNEYKNRDESIFIIGGKSIYDYFINKCSILYVSKLNSAYECDLFMDNSFDGFEIVNQKEYEQFTFFEYRKV</sequence>
<comment type="similarity">
    <text evidence="2 7">Belongs to the dihydrofolate reductase family.</text>
</comment>
<dbReference type="PANTHER" id="PTHR48069:SF3">
    <property type="entry name" value="DIHYDROFOLATE REDUCTASE"/>
    <property type="match status" value="1"/>
</dbReference>
<dbReference type="PRINTS" id="PR00070">
    <property type="entry name" value="DHFR"/>
</dbReference>
<evidence type="ECO:0000256" key="4">
    <source>
        <dbReference type="ARBA" id="ARBA00022563"/>
    </source>
</evidence>
<dbReference type="Proteomes" id="UP000002522">
    <property type="component" value="Chromosome"/>
</dbReference>
<dbReference type="STRING" id="272633.gene:10731807"/>
<dbReference type="eggNOG" id="COG0262">
    <property type="taxonomic scope" value="Bacteria"/>
</dbReference>
<dbReference type="GO" id="GO:0005829">
    <property type="term" value="C:cytosol"/>
    <property type="evidence" value="ECO:0007669"/>
    <property type="project" value="TreeGrafter"/>
</dbReference>
<dbReference type="CDD" id="cd00209">
    <property type="entry name" value="DHFR"/>
    <property type="match status" value="1"/>
</dbReference>
<dbReference type="GO" id="GO:0004146">
    <property type="term" value="F:dihydrofolate reductase activity"/>
    <property type="evidence" value="ECO:0007669"/>
    <property type="project" value="UniProtKB-EC"/>
</dbReference>
<dbReference type="InParanoid" id="Q8EV82"/>
<evidence type="ECO:0000259" key="8">
    <source>
        <dbReference type="PROSITE" id="PS51330"/>
    </source>
</evidence>
<dbReference type="GO" id="GO:0006730">
    <property type="term" value="P:one-carbon metabolic process"/>
    <property type="evidence" value="ECO:0007669"/>
    <property type="project" value="UniProtKB-KW"/>
</dbReference>
<keyword evidence="6" id="KW-0560">Oxidoreductase</keyword>
<dbReference type="EC" id="1.5.1.3" evidence="3"/>
<dbReference type="InterPro" id="IPR012259">
    <property type="entry name" value="DHFR"/>
</dbReference>
<dbReference type="InterPro" id="IPR001796">
    <property type="entry name" value="DHFR_dom"/>
</dbReference>
<dbReference type="GO" id="GO:0050661">
    <property type="term" value="F:NADP binding"/>
    <property type="evidence" value="ECO:0007669"/>
    <property type="project" value="InterPro"/>
</dbReference>
<dbReference type="RefSeq" id="WP_011077508.1">
    <property type="nucleotide sequence ID" value="NC_004432.1"/>
</dbReference>
<reference evidence="9 10" key="1">
    <citation type="journal article" date="2002" name="Nucleic Acids Res.">
        <title>The complete genomic sequence of Mycoplasma penetrans, an intracellular bacterial pathogen in humans.</title>
        <authorList>
            <person name="Sasaki Y."/>
            <person name="Ishikawa J."/>
            <person name="Yamashita A."/>
            <person name="Oshima K."/>
            <person name="Kenri T."/>
            <person name="Furuya K."/>
            <person name="Yoshino C."/>
            <person name="Horino A."/>
            <person name="Shiba T."/>
            <person name="Sasaki T."/>
            <person name="Hattori M."/>
        </authorList>
    </citation>
    <scope>NUCLEOTIDE SEQUENCE [LARGE SCALE GENOMIC DNA]</scope>
    <source>
        <strain evidence="9 10">HF-2</strain>
    </source>
</reference>
<dbReference type="FunCoup" id="Q8EV82">
    <property type="interactions" value="130"/>
</dbReference>
<keyword evidence="5" id="KW-0521">NADP</keyword>
<gene>
    <name evidence="9" type="ordered locus">MYPE6860</name>
</gene>
<dbReference type="Gene3D" id="3.40.430.10">
    <property type="entry name" value="Dihydrofolate Reductase, subunit A"/>
    <property type="match status" value="1"/>
</dbReference>
<comment type="pathway">
    <text evidence="1">Cofactor biosynthesis; tetrahydrofolate biosynthesis; 5,6,7,8-tetrahydrofolate from 7,8-dihydrofolate: step 1/1.</text>
</comment>
<accession>Q8EV82</accession>
<evidence type="ECO:0000256" key="3">
    <source>
        <dbReference type="ARBA" id="ARBA00012856"/>
    </source>
</evidence>
<evidence type="ECO:0000256" key="6">
    <source>
        <dbReference type="ARBA" id="ARBA00023002"/>
    </source>
</evidence>
<evidence type="ECO:0000313" key="9">
    <source>
        <dbReference type="EMBL" id="BAC44478.1"/>
    </source>
</evidence>
<name>Q8EV82_MALP2</name>
<dbReference type="InterPro" id="IPR024072">
    <property type="entry name" value="DHFR-like_dom_sf"/>
</dbReference>
<dbReference type="GO" id="GO:0046655">
    <property type="term" value="P:folic acid metabolic process"/>
    <property type="evidence" value="ECO:0007669"/>
    <property type="project" value="TreeGrafter"/>
</dbReference>
<dbReference type="PANTHER" id="PTHR48069">
    <property type="entry name" value="DIHYDROFOLATE REDUCTASE"/>
    <property type="match status" value="1"/>
</dbReference>
<evidence type="ECO:0000313" key="10">
    <source>
        <dbReference type="Proteomes" id="UP000002522"/>
    </source>
</evidence>
<dbReference type="EMBL" id="BA000026">
    <property type="protein sequence ID" value="BAC44478.1"/>
    <property type="molecule type" value="Genomic_DNA"/>
</dbReference>
<dbReference type="GO" id="GO:0046654">
    <property type="term" value="P:tetrahydrofolate biosynthetic process"/>
    <property type="evidence" value="ECO:0007669"/>
    <property type="project" value="UniProtKB-UniPathway"/>
</dbReference>
<dbReference type="InterPro" id="IPR017925">
    <property type="entry name" value="DHFR_CS"/>
</dbReference>
<dbReference type="SUPFAM" id="SSF53597">
    <property type="entry name" value="Dihydrofolate reductase-like"/>
    <property type="match status" value="1"/>
</dbReference>
<keyword evidence="4" id="KW-0554">One-carbon metabolism</keyword>
<proteinExistence type="inferred from homology"/>
<dbReference type="SMR" id="Q8EV82"/>
<dbReference type="GO" id="GO:0046452">
    <property type="term" value="P:dihydrofolate metabolic process"/>
    <property type="evidence" value="ECO:0007669"/>
    <property type="project" value="TreeGrafter"/>
</dbReference>
<dbReference type="AlphaFoldDB" id="Q8EV82"/>
<evidence type="ECO:0000256" key="7">
    <source>
        <dbReference type="RuleBase" id="RU004474"/>
    </source>
</evidence>
<keyword evidence="10" id="KW-1185">Reference proteome</keyword>
<dbReference type="PROSITE" id="PS00075">
    <property type="entry name" value="DHFR_1"/>
    <property type="match status" value="1"/>
</dbReference>
<dbReference type="UniPathway" id="UPA00077">
    <property type="reaction ID" value="UER00158"/>
</dbReference>